<dbReference type="GO" id="GO:0008270">
    <property type="term" value="F:zinc ion binding"/>
    <property type="evidence" value="ECO:0007669"/>
    <property type="project" value="UniProtKB-KW"/>
</dbReference>
<dbReference type="Pfam" id="PF16682">
    <property type="entry name" value="MSL2-CXC"/>
    <property type="match status" value="1"/>
</dbReference>
<dbReference type="Pfam" id="PF16685">
    <property type="entry name" value="zf-RING_10"/>
    <property type="match status" value="1"/>
</dbReference>
<dbReference type="InterPro" id="IPR037922">
    <property type="entry name" value="MSL2"/>
</dbReference>
<evidence type="ECO:0000256" key="3">
    <source>
        <dbReference type="ARBA" id="ARBA00022833"/>
    </source>
</evidence>
<keyword evidence="2" id="KW-0863">Zinc-finger</keyword>
<dbReference type="AlphaFoldDB" id="A0A2T7NCL9"/>
<keyword evidence="1" id="KW-0479">Metal-binding</keyword>
<keyword evidence="4" id="KW-0539">Nucleus</keyword>
<dbReference type="CDD" id="cd13122">
    <property type="entry name" value="MSL2_CXC"/>
    <property type="match status" value="1"/>
</dbReference>
<dbReference type="STRING" id="400727.A0A2T7NCL9"/>
<dbReference type="InterPro" id="IPR032049">
    <property type="entry name" value="Msl2-CXC"/>
</dbReference>
<feature type="region of interest" description="Disordered" evidence="5">
    <location>
        <begin position="252"/>
        <end position="288"/>
    </location>
</feature>
<gene>
    <name evidence="7" type="ORF">C0Q70_21482</name>
</gene>
<dbReference type="PROSITE" id="PS00518">
    <property type="entry name" value="ZF_RING_1"/>
    <property type="match status" value="1"/>
</dbReference>
<dbReference type="EMBL" id="PZQS01000014">
    <property type="protein sequence ID" value="PVD18923.1"/>
    <property type="molecule type" value="Genomic_DNA"/>
</dbReference>
<feature type="compositionally biased region" description="Basic and acidic residues" evidence="5">
    <location>
        <begin position="432"/>
        <end position="458"/>
    </location>
</feature>
<dbReference type="PANTHER" id="PTHR16048:SF3">
    <property type="entry name" value="E3 UBIQUITIN-PROTEIN LIGASE MSL2"/>
    <property type="match status" value="1"/>
</dbReference>
<dbReference type="Proteomes" id="UP000245119">
    <property type="component" value="Linkage Group LG14"/>
</dbReference>
<dbReference type="Gene3D" id="3.30.40.10">
    <property type="entry name" value="Zinc/RING finger domain, C3HC4 (zinc finger)"/>
    <property type="match status" value="1"/>
</dbReference>
<keyword evidence="8" id="KW-1185">Reference proteome</keyword>
<comment type="caution">
    <text evidence="7">The sequence shown here is derived from an EMBL/GenBank/DDBJ whole genome shotgun (WGS) entry which is preliminary data.</text>
</comment>
<dbReference type="SMART" id="SM01114">
    <property type="entry name" value="CXC"/>
    <property type="match status" value="1"/>
</dbReference>
<feature type="domain" description="CXC MSL2-type" evidence="6">
    <location>
        <begin position="382"/>
        <end position="432"/>
    </location>
</feature>
<dbReference type="GO" id="GO:0016567">
    <property type="term" value="P:protein ubiquitination"/>
    <property type="evidence" value="ECO:0007669"/>
    <property type="project" value="TreeGrafter"/>
</dbReference>
<keyword evidence="3" id="KW-0862">Zinc</keyword>
<organism evidence="7 8">
    <name type="scientific">Pomacea canaliculata</name>
    <name type="common">Golden apple snail</name>
    <dbReference type="NCBI Taxonomy" id="400727"/>
    <lineage>
        <taxon>Eukaryota</taxon>
        <taxon>Metazoa</taxon>
        <taxon>Spiralia</taxon>
        <taxon>Lophotrochozoa</taxon>
        <taxon>Mollusca</taxon>
        <taxon>Gastropoda</taxon>
        <taxon>Caenogastropoda</taxon>
        <taxon>Architaenioglossa</taxon>
        <taxon>Ampullarioidea</taxon>
        <taxon>Ampullariidae</taxon>
        <taxon>Pomacea</taxon>
    </lineage>
</organism>
<dbReference type="GO" id="GO:0061630">
    <property type="term" value="F:ubiquitin protein ligase activity"/>
    <property type="evidence" value="ECO:0007669"/>
    <property type="project" value="InterPro"/>
</dbReference>
<evidence type="ECO:0000313" key="8">
    <source>
        <dbReference type="Proteomes" id="UP000245119"/>
    </source>
</evidence>
<evidence type="ECO:0000313" key="7">
    <source>
        <dbReference type="EMBL" id="PVD18923.1"/>
    </source>
</evidence>
<dbReference type="OrthoDB" id="10012174at2759"/>
<proteinExistence type="inferred from homology"/>
<dbReference type="OMA" id="QEGMAIN"/>
<dbReference type="PROSITE" id="PS52051">
    <property type="entry name" value="CXC_MSL2"/>
    <property type="match status" value="1"/>
</dbReference>
<dbReference type="GO" id="GO:0072487">
    <property type="term" value="C:MSL complex"/>
    <property type="evidence" value="ECO:0007669"/>
    <property type="project" value="UniProtKB-UniRule"/>
</dbReference>
<evidence type="ECO:0000256" key="5">
    <source>
        <dbReference type="SAM" id="MobiDB-lite"/>
    </source>
</evidence>
<accession>A0A2T7NCL9</accession>
<evidence type="ECO:0000256" key="1">
    <source>
        <dbReference type="ARBA" id="ARBA00022723"/>
    </source>
</evidence>
<feature type="region of interest" description="Disordered" evidence="5">
    <location>
        <begin position="307"/>
        <end position="326"/>
    </location>
</feature>
<dbReference type="InterPro" id="IPR017907">
    <property type="entry name" value="Znf_RING_CS"/>
</dbReference>
<dbReference type="PANTHER" id="PTHR16048">
    <property type="entry name" value="MSL2-RELATED"/>
    <property type="match status" value="1"/>
</dbReference>
<keyword evidence="4" id="KW-0158">Chromosome</keyword>
<reference evidence="7 8" key="1">
    <citation type="submission" date="2018-04" db="EMBL/GenBank/DDBJ databases">
        <title>The genome of golden apple snail Pomacea canaliculata provides insight into stress tolerance and invasive adaptation.</title>
        <authorList>
            <person name="Liu C."/>
            <person name="Liu B."/>
            <person name="Ren Y."/>
            <person name="Zhang Y."/>
            <person name="Wang H."/>
            <person name="Li S."/>
            <person name="Jiang F."/>
            <person name="Yin L."/>
            <person name="Zhang G."/>
            <person name="Qian W."/>
            <person name="Fan W."/>
        </authorList>
    </citation>
    <scope>NUCLEOTIDE SEQUENCE [LARGE SCALE GENOMIC DNA]</scope>
    <source>
        <strain evidence="7">SZHN2017</strain>
        <tissue evidence="7">Muscle</tissue>
    </source>
</reference>
<evidence type="ECO:0000259" key="6">
    <source>
        <dbReference type="PROSITE" id="PS52051"/>
    </source>
</evidence>
<evidence type="ECO:0000256" key="4">
    <source>
        <dbReference type="PROSITE-ProRule" id="PRU01396"/>
    </source>
</evidence>
<feature type="region of interest" description="Disordered" evidence="5">
    <location>
        <begin position="429"/>
        <end position="458"/>
    </location>
</feature>
<comment type="similarity">
    <text evidence="4">Belongs to the MSL2 family.</text>
</comment>
<sequence length="458" mass="50588">MNAYEFYLSTCKYVLLADPSKKSTWADLYGYLPCLRQMLSCCVCGNIMLKPKGPSHGICLHHVCASCIGGKMRLRPACSWCRTHEGFVENPGMRLLILCFKRMCEYINSSPIGQEIRKSATNGAHTNTLIKILDEAAAFEDDYVINNKVMPTCVPTYGMAPEPKLVSLPRGHLTPGSSSGGGRTAGGRMRSDSGASATSHSEKDSTTPLAHEVVHKAHDKEKPASSNGPLKLAKVEDEYEKMPALLAPCTRGMDSQEKLSPPLPGTQRAEAHEFQGNSSWSGLSRRGRGQNFSKPLTVAFKRSTVKPKGLTGVRTTGNGQSHLKSKSKLKNGLLMRQTKLKIKGKYQRKKKTFKHEIDFEPPCKRTRLASSMTTSDSVMRIAKQKTCKCARLNAPSRLTCFGQRCPCYSNHLPCTDCMCRGCRNPCKGPSNHHRDDDKEKSDGEHDPPMPRLSPEPRM</sequence>
<dbReference type="InterPro" id="IPR033467">
    <property type="entry name" value="Tesmin/TSO1-like_CXC"/>
</dbReference>
<name>A0A2T7NCL9_POMCA</name>
<dbReference type="InterPro" id="IPR013083">
    <property type="entry name" value="Znf_RING/FYVE/PHD"/>
</dbReference>
<protein>
    <recommendedName>
        <fullName evidence="6">CXC MSL2-type domain-containing protein</fullName>
    </recommendedName>
</protein>
<feature type="region of interest" description="Disordered" evidence="5">
    <location>
        <begin position="165"/>
        <end position="208"/>
    </location>
</feature>
<evidence type="ECO:0000256" key="2">
    <source>
        <dbReference type="ARBA" id="ARBA00022771"/>
    </source>
</evidence>
<dbReference type="InterPro" id="IPR032043">
    <property type="entry name" value="Msl2_Znf-RING"/>
</dbReference>